<dbReference type="EMBL" id="AEUW02000001">
    <property type="protein sequence ID" value="EHJ52671.1"/>
    <property type="molecule type" value="Genomic_DNA"/>
</dbReference>
<dbReference type="InterPro" id="IPR036291">
    <property type="entry name" value="NAD(P)-bd_dom_sf"/>
</dbReference>
<organism evidence="2 3">
    <name type="scientific">Streptococcus macacae NCTC 11558</name>
    <dbReference type="NCBI Taxonomy" id="764298"/>
    <lineage>
        <taxon>Bacteria</taxon>
        <taxon>Bacillati</taxon>
        <taxon>Bacillota</taxon>
        <taxon>Bacilli</taxon>
        <taxon>Lactobacillales</taxon>
        <taxon>Streptococcaceae</taxon>
        <taxon>Streptococcus</taxon>
    </lineage>
</organism>
<dbReference type="Gene3D" id="3.40.50.720">
    <property type="entry name" value="NAD(P)-binding Rossmann-like Domain"/>
    <property type="match status" value="1"/>
</dbReference>
<gene>
    <name evidence="2" type="ORF">STRMA_0989</name>
</gene>
<accession>G5JWL7</accession>
<dbReference type="SUPFAM" id="SSF51735">
    <property type="entry name" value="NAD(P)-binding Rossmann-fold domains"/>
    <property type="match status" value="1"/>
</dbReference>
<dbReference type="InterPro" id="IPR016040">
    <property type="entry name" value="NAD(P)-bd_dom"/>
</dbReference>
<dbReference type="CDD" id="cd05243">
    <property type="entry name" value="SDR_a5"/>
    <property type="match status" value="1"/>
</dbReference>
<comment type="caution">
    <text evidence="2">The sequence shown here is derived from an EMBL/GenBank/DDBJ whole genome shotgun (WGS) entry which is preliminary data.</text>
</comment>
<dbReference type="AlphaFoldDB" id="G5JWL7"/>
<dbReference type="PANTHER" id="PTHR15020">
    <property type="entry name" value="FLAVIN REDUCTASE-RELATED"/>
    <property type="match status" value="1"/>
</dbReference>
<evidence type="ECO:0000313" key="2">
    <source>
        <dbReference type="EMBL" id="EHJ52671.1"/>
    </source>
</evidence>
<feature type="domain" description="NAD(P)-binding" evidence="1">
    <location>
        <begin position="7"/>
        <end position="186"/>
    </location>
</feature>
<dbReference type="STRING" id="764298.STRMA_0989"/>
<evidence type="ECO:0000259" key="1">
    <source>
        <dbReference type="Pfam" id="PF13460"/>
    </source>
</evidence>
<keyword evidence="3" id="KW-1185">Reference proteome</keyword>
<proteinExistence type="predicted"/>
<reference evidence="2 3" key="1">
    <citation type="journal article" date="2014" name="Int. J. Syst. Evol. Microbiol.">
        <title>Phylogenomics and the dynamic genome evolution of the genus Streptococcus.</title>
        <authorList>
            <consortium name="The Broad Institute Genome Sequencing Platform"/>
            <person name="Richards V.P."/>
            <person name="Palmer S.R."/>
            <person name="Pavinski Bitar P.D."/>
            <person name="Qin X."/>
            <person name="Weinstock G.M."/>
            <person name="Highlander S.K."/>
            <person name="Town C.D."/>
            <person name="Burne R.A."/>
            <person name="Stanhope M.J."/>
        </authorList>
    </citation>
    <scope>NUCLEOTIDE SEQUENCE [LARGE SCALE GENOMIC DNA]</scope>
    <source>
        <strain evidence="2 3">NCTC 11558</strain>
    </source>
</reference>
<protein>
    <submittedName>
        <fullName evidence="2">NmrA family protein</fullName>
    </submittedName>
</protein>
<dbReference type="RefSeq" id="WP_003080966.1">
    <property type="nucleotide sequence ID" value="NZ_AEUW02000001.1"/>
</dbReference>
<dbReference type="OrthoDB" id="9785372at2"/>
<dbReference type="eggNOG" id="COG0702">
    <property type="taxonomic scope" value="Bacteria"/>
</dbReference>
<dbReference type="Pfam" id="PF13460">
    <property type="entry name" value="NAD_binding_10"/>
    <property type="match status" value="1"/>
</dbReference>
<sequence length="206" mass="22094">MKVFVAGSTGRVATELIKQLRAKGHTVLAGARKPEAVVAGEGVTAVKMDLHQDAAELEKLLENVDAVIFTAGSRGKDLLQVDAFGAVKLMQACQKTGIKRFVMLSALLSLEPESWSQVANLSDYYVAKYFADNYLVHQSGLDYTIIQPGQLLEEAGSGQISLGKEGLTAISILDVAAVLAEVLDKPSTYKKVFEIHPGQTAITKAF</sequence>
<dbReference type="Proteomes" id="UP000003573">
    <property type="component" value="Unassembled WGS sequence"/>
</dbReference>
<dbReference type="PANTHER" id="PTHR15020:SF50">
    <property type="entry name" value="UPF0659 PROTEIN YMR090W"/>
    <property type="match status" value="1"/>
</dbReference>
<name>G5JWL7_9STRE</name>
<evidence type="ECO:0000313" key="3">
    <source>
        <dbReference type="Proteomes" id="UP000003573"/>
    </source>
</evidence>